<evidence type="ECO:0000256" key="13">
    <source>
        <dbReference type="PROSITE-ProRule" id="PRU00492"/>
    </source>
</evidence>
<sequence length="828" mass="93364">MKEIKKRDGNIVPFDKEKIVNAVFRAMTSLGMSNIERARAYAESALKKLESAVKPKEIPTVEKVQDVIEKTLIEEGEVRLVRAYMTYRDERLAVRREKEQILEKDAVDEVDKFFDANALRVLKSRYLAKDEEGHLIESPKQLFERVAVHTYLPSFLYEKNIFDKSGKSKIQPIESFDPVKSEGKVKIGKYVLNKYNLEALKTLYDRLSSEGKMKVSWSRVWKALQSSTYKDHEKGIDRLYNLMRYKRFLPNTPALANFGRKLGMGSACFVLDIDDSLGGIMGTLQSAAFIFQAGGGLGYNFSKLRPEGDIVRSTSGIASGPISFMSLFDKMTDVIKQGGIRRGANMGIMNSNHPDIEKFITAKKGNKALRNFNISVILMDDFWQYYKKDEDYPLINPRSGKVMRKINARTLFDIIVYQAWESAEPGLIFYDRINEHNPFLKELGPILATNPCGEVLLYPNESCNLGSMNVYAFVRRDPETGKTSFDWEGLGKAVHEATEFLDNVIDVNKFPLPQIEGMSLKTRKIGLGIMGLADALFALRVSYDSKEGQAFMERLMEFINFESKMASSELARIRGSFPYYKKSFYPQGKLPFAGFYDKKSWNCDWKKVSGLIKRHGLRNAYTTVIAPTGSISMIAGASSGIEPAFSLVFEKNVAVGSFYYINEEFGVAMREFGIYDEELLKEITTRHGSVEKISYLPPLVKKVFRVAHDLTPEDHIRALAVFQKWVDSSISKTINFHSDATIEDMKKTYLLGYELGCKGVTVYRDGSIENQVLNAPGDKKDKQKQENPENGNGNGTLGPLVKCPKCGTTLVRGEGCLKCPSCGWGLCT</sequence>
<dbReference type="InterPro" id="IPR013509">
    <property type="entry name" value="RNR_lsu_N"/>
</dbReference>
<evidence type="ECO:0000256" key="1">
    <source>
        <dbReference type="ARBA" id="ARBA00001922"/>
    </source>
</evidence>
<evidence type="ECO:0000256" key="15">
    <source>
        <dbReference type="SAM" id="MobiDB-lite"/>
    </source>
</evidence>
<feature type="domain" description="ATP-cone" evidence="16">
    <location>
        <begin position="2"/>
        <end position="95"/>
    </location>
</feature>
<keyword evidence="5 14" id="KW-0237">DNA synthesis</keyword>
<evidence type="ECO:0000256" key="6">
    <source>
        <dbReference type="ARBA" id="ARBA00022741"/>
    </source>
</evidence>
<evidence type="ECO:0000256" key="4">
    <source>
        <dbReference type="ARBA" id="ARBA00022628"/>
    </source>
</evidence>
<evidence type="ECO:0000256" key="7">
    <source>
        <dbReference type="ARBA" id="ARBA00022840"/>
    </source>
</evidence>
<dbReference type="NCBIfam" id="TIGR02506">
    <property type="entry name" value="NrdE_NrdA"/>
    <property type="match status" value="1"/>
</dbReference>
<organism evidence="17 18">
    <name type="scientific">Candidatus Colwellbacteria bacterium RIFCSPHIGHO2_12_FULL_44_17</name>
    <dbReference type="NCBI Taxonomy" id="1797689"/>
    <lineage>
        <taxon>Bacteria</taxon>
        <taxon>Candidatus Colwelliibacteriota</taxon>
    </lineage>
</organism>
<gene>
    <name evidence="17" type="ORF">A3F24_01675</name>
</gene>
<evidence type="ECO:0000256" key="14">
    <source>
        <dbReference type="RuleBase" id="RU364064"/>
    </source>
</evidence>
<dbReference type="EMBL" id="MHIX01000021">
    <property type="protein sequence ID" value="OGY59204.1"/>
    <property type="molecule type" value="Genomic_DNA"/>
</dbReference>
<dbReference type="CDD" id="cd02888">
    <property type="entry name" value="RNR_II_dimer"/>
    <property type="match status" value="1"/>
</dbReference>
<dbReference type="Proteomes" id="UP000178515">
    <property type="component" value="Unassembled WGS sequence"/>
</dbReference>
<dbReference type="InterPro" id="IPR013346">
    <property type="entry name" value="NrdE_NrdA_C"/>
</dbReference>
<dbReference type="InterPro" id="IPR013344">
    <property type="entry name" value="RNR_NrdJ/NrdZ"/>
</dbReference>
<dbReference type="PRINTS" id="PR01183">
    <property type="entry name" value="RIBORDTASEM1"/>
</dbReference>
<protein>
    <recommendedName>
        <fullName evidence="14">Vitamin B12-dependent ribonucleotide reductase</fullName>
        <ecNumber evidence="14">1.17.4.1</ecNumber>
    </recommendedName>
</protein>
<evidence type="ECO:0000256" key="2">
    <source>
        <dbReference type="ARBA" id="ARBA00007405"/>
    </source>
</evidence>
<dbReference type="PANTHER" id="PTHR43371">
    <property type="entry name" value="VITAMIN B12-DEPENDENT RIBONUCLEOTIDE REDUCTASE"/>
    <property type="match status" value="1"/>
</dbReference>
<evidence type="ECO:0000313" key="17">
    <source>
        <dbReference type="EMBL" id="OGY59204.1"/>
    </source>
</evidence>
<proteinExistence type="inferred from homology"/>
<keyword evidence="6 13" id="KW-0547">Nucleotide-binding</keyword>
<dbReference type="AlphaFoldDB" id="A0A1G1Z3V1"/>
<dbReference type="Pfam" id="PF02867">
    <property type="entry name" value="Ribonuc_red_lgC"/>
    <property type="match status" value="1"/>
</dbReference>
<dbReference type="Gene3D" id="3.20.70.20">
    <property type="match status" value="1"/>
</dbReference>
<evidence type="ECO:0000256" key="9">
    <source>
        <dbReference type="ARBA" id="ARBA00023116"/>
    </source>
</evidence>
<dbReference type="InterPro" id="IPR050862">
    <property type="entry name" value="RdRp_reductase_class-2"/>
</dbReference>
<dbReference type="PANTHER" id="PTHR43371:SF1">
    <property type="entry name" value="RIBONUCLEOSIDE-DIPHOSPHATE REDUCTASE"/>
    <property type="match status" value="1"/>
</dbReference>
<keyword evidence="9" id="KW-0215">Deoxyribonucleotide synthesis</keyword>
<dbReference type="STRING" id="1797689.A3F24_01675"/>
<dbReference type="GO" id="GO:0071897">
    <property type="term" value="P:DNA biosynthetic process"/>
    <property type="evidence" value="ECO:0007669"/>
    <property type="project" value="UniProtKB-KW"/>
</dbReference>
<evidence type="ECO:0000256" key="8">
    <source>
        <dbReference type="ARBA" id="ARBA00023002"/>
    </source>
</evidence>
<keyword evidence="8 14" id="KW-0560">Oxidoreductase</keyword>
<dbReference type="Pfam" id="PF03477">
    <property type="entry name" value="ATP-cone"/>
    <property type="match status" value="1"/>
</dbReference>
<keyword evidence="7 13" id="KW-0067">ATP-binding</keyword>
<evidence type="ECO:0000256" key="3">
    <source>
        <dbReference type="ARBA" id="ARBA00022533"/>
    </source>
</evidence>
<dbReference type="InterPro" id="IPR005144">
    <property type="entry name" value="ATP-cone_dom"/>
</dbReference>
<dbReference type="GO" id="GO:0031419">
    <property type="term" value="F:cobalamin binding"/>
    <property type="evidence" value="ECO:0007669"/>
    <property type="project" value="UniProtKB-KW"/>
</dbReference>
<feature type="compositionally biased region" description="Basic and acidic residues" evidence="15">
    <location>
        <begin position="777"/>
        <end position="787"/>
    </location>
</feature>
<comment type="function">
    <text evidence="14">Catalyzes the reduction of ribonucleotides to deoxyribonucleotides. May function to provide a pool of deoxyribonucleotide precursors for DNA repair during oxygen limitation and/or for immediate growth after restoration of oxygen.</text>
</comment>
<keyword evidence="11 14" id="KW-0170">Cobalt</keyword>
<dbReference type="GO" id="GO:0005524">
    <property type="term" value="F:ATP binding"/>
    <property type="evidence" value="ECO:0007669"/>
    <property type="project" value="UniProtKB-UniRule"/>
</dbReference>
<evidence type="ECO:0000256" key="5">
    <source>
        <dbReference type="ARBA" id="ARBA00022634"/>
    </source>
</evidence>
<dbReference type="GO" id="GO:0004748">
    <property type="term" value="F:ribonucleoside-diphosphate reductase activity, thioredoxin disulfide as acceptor"/>
    <property type="evidence" value="ECO:0007669"/>
    <property type="project" value="UniProtKB-EC"/>
</dbReference>
<dbReference type="InterPro" id="IPR008926">
    <property type="entry name" value="RNR_R1-su_N"/>
</dbReference>
<reference evidence="17 18" key="1">
    <citation type="journal article" date="2016" name="Nat. Commun.">
        <title>Thousands of microbial genomes shed light on interconnected biogeochemical processes in an aquifer system.</title>
        <authorList>
            <person name="Anantharaman K."/>
            <person name="Brown C.T."/>
            <person name="Hug L.A."/>
            <person name="Sharon I."/>
            <person name="Castelle C.J."/>
            <person name="Probst A.J."/>
            <person name="Thomas B.C."/>
            <person name="Singh A."/>
            <person name="Wilkins M.J."/>
            <person name="Karaoz U."/>
            <person name="Brodie E.L."/>
            <person name="Williams K.H."/>
            <person name="Hubbard S.S."/>
            <person name="Banfield J.F."/>
        </authorList>
    </citation>
    <scope>NUCLEOTIDE SEQUENCE [LARGE SCALE GENOMIC DNA]</scope>
</reference>
<keyword evidence="10" id="KW-1015">Disulfide bond</keyword>
<feature type="region of interest" description="Disordered" evidence="15">
    <location>
        <begin position="773"/>
        <end position="794"/>
    </location>
</feature>
<keyword evidence="3" id="KW-0021">Allosteric enzyme</keyword>
<accession>A0A1G1Z3V1</accession>
<evidence type="ECO:0000256" key="10">
    <source>
        <dbReference type="ARBA" id="ARBA00023157"/>
    </source>
</evidence>
<dbReference type="Pfam" id="PF00317">
    <property type="entry name" value="Ribonuc_red_lgN"/>
    <property type="match status" value="1"/>
</dbReference>
<evidence type="ECO:0000313" key="18">
    <source>
        <dbReference type="Proteomes" id="UP000178515"/>
    </source>
</evidence>
<comment type="catalytic activity">
    <reaction evidence="12 14">
        <text>a 2'-deoxyribonucleoside 5'-diphosphate + [thioredoxin]-disulfide + H2O = a ribonucleoside 5'-diphosphate + [thioredoxin]-dithiol</text>
        <dbReference type="Rhea" id="RHEA:23252"/>
        <dbReference type="Rhea" id="RHEA-COMP:10698"/>
        <dbReference type="Rhea" id="RHEA-COMP:10700"/>
        <dbReference type="ChEBI" id="CHEBI:15377"/>
        <dbReference type="ChEBI" id="CHEBI:29950"/>
        <dbReference type="ChEBI" id="CHEBI:50058"/>
        <dbReference type="ChEBI" id="CHEBI:57930"/>
        <dbReference type="ChEBI" id="CHEBI:73316"/>
        <dbReference type="EC" id="1.17.4.1"/>
    </reaction>
</comment>
<dbReference type="InterPro" id="IPR000788">
    <property type="entry name" value="RNR_lg_C"/>
</dbReference>
<dbReference type="NCBIfam" id="TIGR02504">
    <property type="entry name" value="NrdJ_Z"/>
    <property type="match status" value="1"/>
</dbReference>
<dbReference type="GO" id="GO:0009263">
    <property type="term" value="P:deoxyribonucleotide biosynthetic process"/>
    <property type="evidence" value="ECO:0007669"/>
    <property type="project" value="UniProtKB-KW"/>
</dbReference>
<dbReference type="SUPFAM" id="SSF51998">
    <property type="entry name" value="PFL-like glycyl radical enzymes"/>
    <property type="match status" value="1"/>
</dbReference>
<evidence type="ECO:0000256" key="11">
    <source>
        <dbReference type="ARBA" id="ARBA00023285"/>
    </source>
</evidence>
<evidence type="ECO:0000256" key="12">
    <source>
        <dbReference type="ARBA" id="ARBA00047754"/>
    </source>
</evidence>
<evidence type="ECO:0000259" key="16">
    <source>
        <dbReference type="PROSITE" id="PS51161"/>
    </source>
</evidence>
<dbReference type="UniPathway" id="UPA00326"/>
<keyword evidence="4 14" id="KW-0846">Cobalamin</keyword>
<dbReference type="PROSITE" id="PS51161">
    <property type="entry name" value="ATP_CONE"/>
    <property type="match status" value="1"/>
</dbReference>
<comment type="similarity">
    <text evidence="2 14">Belongs to the ribonucleoside diphosphate reductase class-2 family.</text>
</comment>
<name>A0A1G1Z3V1_9BACT</name>
<comment type="cofactor">
    <cofactor evidence="1 14">
        <name>adenosylcob(III)alamin</name>
        <dbReference type="ChEBI" id="CHEBI:18408"/>
    </cofactor>
</comment>
<dbReference type="EC" id="1.17.4.1" evidence="14"/>
<dbReference type="SUPFAM" id="SSF48168">
    <property type="entry name" value="R1 subunit of ribonucleotide reductase, N-terminal domain"/>
    <property type="match status" value="2"/>
</dbReference>
<comment type="caution">
    <text evidence="17">The sequence shown here is derived from an EMBL/GenBank/DDBJ whole genome shotgun (WGS) entry which is preliminary data.</text>
</comment>